<dbReference type="AlphaFoldDB" id="M7UBC9"/>
<reference evidence="3" key="1">
    <citation type="journal article" date="2013" name="Genome Announc.">
        <title>Draft genome sequence of Botrytis cinerea BcDW1, inoculum for noble rot of grape berries.</title>
        <authorList>
            <person name="Blanco-Ulate B."/>
            <person name="Allen G."/>
            <person name="Powell A.L."/>
            <person name="Cantu D."/>
        </authorList>
    </citation>
    <scope>NUCLEOTIDE SEQUENCE [LARGE SCALE GENOMIC DNA]</scope>
    <source>
        <strain evidence="3">BcDW1</strain>
    </source>
</reference>
<name>M7UBC9_BOTF1</name>
<dbReference type="HOGENOM" id="CLU_1937827_0_0_1"/>
<evidence type="ECO:0000256" key="1">
    <source>
        <dbReference type="SAM" id="MobiDB-lite"/>
    </source>
</evidence>
<sequence length="130" mass="14908">MFHHSQGSGPDPSQKRHTRGDPIAQIKHRQELREKNQAARNSIAPKIADKKPKQTPAASNSTTTGNVAEEPLPIDPWKYLQGKIDKLEIDIKNDEEKERKRREEEQNKIEKPEKKQGKKSGKTRKRRGKA</sequence>
<feature type="compositionally biased region" description="Basic and acidic residues" evidence="1">
    <location>
        <begin position="28"/>
        <end position="37"/>
    </location>
</feature>
<proteinExistence type="predicted"/>
<dbReference type="Proteomes" id="UP000012045">
    <property type="component" value="Unassembled WGS sequence"/>
</dbReference>
<dbReference type="EMBL" id="KB707974">
    <property type="protein sequence ID" value="EMR83948.1"/>
    <property type="molecule type" value="Genomic_DNA"/>
</dbReference>
<evidence type="ECO:0000313" key="2">
    <source>
        <dbReference type="EMBL" id="EMR83948.1"/>
    </source>
</evidence>
<gene>
    <name evidence="2" type="ORF">BcDW1_7430</name>
</gene>
<feature type="compositionally biased region" description="Basic and acidic residues" evidence="1">
    <location>
        <begin position="83"/>
        <end position="115"/>
    </location>
</feature>
<evidence type="ECO:0000313" key="3">
    <source>
        <dbReference type="Proteomes" id="UP000012045"/>
    </source>
</evidence>
<accession>M7UBC9</accession>
<feature type="compositionally biased region" description="Basic residues" evidence="1">
    <location>
        <begin position="116"/>
        <end position="130"/>
    </location>
</feature>
<feature type="region of interest" description="Disordered" evidence="1">
    <location>
        <begin position="1"/>
        <end position="130"/>
    </location>
</feature>
<feature type="compositionally biased region" description="Polar residues" evidence="1">
    <location>
        <begin position="56"/>
        <end position="66"/>
    </location>
</feature>
<organism evidence="2 3">
    <name type="scientific">Botryotinia fuckeliana (strain BcDW1)</name>
    <name type="common">Noble rot fungus</name>
    <name type="synonym">Botrytis cinerea</name>
    <dbReference type="NCBI Taxonomy" id="1290391"/>
    <lineage>
        <taxon>Eukaryota</taxon>
        <taxon>Fungi</taxon>
        <taxon>Dikarya</taxon>
        <taxon>Ascomycota</taxon>
        <taxon>Pezizomycotina</taxon>
        <taxon>Leotiomycetes</taxon>
        <taxon>Helotiales</taxon>
        <taxon>Sclerotiniaceae</taxon>
        <taxon>Botrytis</taxon>
    </lineage>
</organism>
<protein>
    <submittedName>
        <fullName evidence="2">Uncharacterized protein</fullName>
    </submittedName>
</protein>